<accession>A0A231V2Z8</accession>
<reference evidence="3" key="1">
    <citation type="journal article" date="2017" name="Int. J. Syst. Evol. Microbiol.">
        <title>Notoacmeibacter marinus gen. nov., sp. nov., isolated from the gut of a limpet and proposal of Notoacmeibacteraceae fam. nov. in the order Rhizobiales of the class Alphaproteobacteria.</title>
        <authorList>
            <person name="Huang Z."/>
            <person name="Guo F."/>
            <person name="Lai Q."/>
        </authorList>
    </citation>
    <scope>NUCLEOTIDE SEQUENCE [LARGE SCALE GENOMIC DNA]</scope>
    <source>
        <strain evidence="3">XMTR2A4</strain>
    </source>
</reference>
<evidence type="ECO:0000256" key="1">
    <source>
        <dbReference type="SAM" id="Phobius"/>
    </source>
</evidence>
<keyword evidence="1" id="KW-1133">Transmembrane helix</keyword>
<sequence length="117" mass="12504">MKGRIELPPPPAFEVTAKTFVLVNLFGVPALAFVYSLLAKGGALAAMPPFVFVVLALAIGVGVIGYNAWLTWRAKRADGWTPGVWAMALWTFACAMTLLFFGSFSPISMALAYGGLF</sequence>
<dbReference type="Proteomes" id="UP000215405">
    <property type="component" value="Unassembled WGS sequence"/>
</dbReference>
<dbReference type="RefSeq" id="WP_094076474.1">
    <property type="nucleotide sequence ID" value="NZ_NBYO01000001.1"/>
</dbReference>
<protein>
    <submittedName>
        <fullName evidence="2">Uncharacterized protein</fullName>
    </submittedName>
</protein>
<name>A0A231V2Z8_9HYPH</name>
<keyword evidence="1" id="KW-0812">Transmembrane</keyword>
<comment type="caution">
    <text evidence="2">The sequence shown here is derived from an EMBL/GenBank/DDBJ whole genome shotgun (WGS) entry which is preliminary data.</text>
</comment>
<dbReference type="EMBL" id="NBYO01000001">
    <property type="protein sequence ID" value="OXT02520.1"/>
    <property type="molecule type" value="Genomic_DNA"/>
</dbReference>
<organism evidence="2 3">
    <name type="scientific">Notoacmeibacter marinus</name>
    <dbReference type="NCBI Taxonomy" id="1876515"/>
    <lineage>
        <taxon>Bacteria</taxon>
        <taxon>Pseudomonadati</taxon>
        <taxon>Pseudomonadota</taxon>
        <taxon>Alphaproteobacteria</taxon>
        <taxon>Hyphomicrobiales</taxon>
        <taxon>Notoacmeibacteraceae</taxon>
        <taxon>Notoacmeibacter</taxon>
    </lineage>
</organism>
<gene>
    <name evidence="2" type="ORF">B7H23_06390</name>
</gene>
<evidence type="ECO:0000313" key="3">
    <source>
        <dbReference type="Proteomes" id="UP000215405"/>
    </source>
</evidence>
<dbReference type="AlphaFoldDB" id="A0A231V2Z8"/>
<feature type="transmembrane region" description="Helical" evidence="1">
    <location>
        <begin position="50"/>
        <end position="69"/>
    </location>
</feature>
<feature type="transmembrane region" description="Helical" evidence="1">
    <location>
        <begin position="89"/>
        <end position="113"/>
    </location>
</feature>
<evidence type="ECO:0000313" key="2">
    <source>
        <dbReference type="EMBL" id="OXT02520.1"/>
    </source>
</evidence>
<proteinExistence type="predicted"/>
<keyword evidence="3" id="KW-1185">Reference proteome</keyword>
<feature type="transmembrane region" description="Helical" evidence="1">
    <location>
        <begin position="20"/>
        <end position="38"/>
    </location>
</feature>
<keyword evidence="1" id="KW-0472">Membrane</keyword>